<dbReference type="PANTHER" id="PTHR30005">
    <property type="entry name" value="EXOPOLYPHOSPHATASE"/>
    <property type="match status" value="1"/>
</dbReference>
<dbReference type="AlphaFoldDB" id="A0A1X7AL41"/>
<comment type="subcellular location">
    <subcellularLocation>
        <location evidence="2">Cell membrane</location>
        <topology evidence="2">Peripheral membrane protein</topology>
    </subcellularLocation>
</comment>
<keyword evidence="9" id="KW-0472">Membrane</keyword>
<dbReference type="EMBL" id="FWPT01000006">
    <property type="protein sequence ID" value="SMA48600.1"/>
    <property type="molecule type" value="Genomic_DNA"/>
</dbReference>
<dbReference type="RefSeq" id="WP_087110935.1">
    <property type="nucleotide sequence ID" value="NZ_CBCSCN010000006.1"/>
</dbReference>
<dbReference type="CDD" id="cd24053">
    <property type="entry name" value="ASKHA_NBD_EcPPX-GppA-like"/>
    <property type="match status" value="1"/>
</dbReference>
<dbReference type="Pfam" id="PF21447">
    <property type="entry name" value="Ppx-GppA_III"/>
    <property type="match status" value="1"/>
</dbReference>
<comment type="subunit">
    <text evidence="4">Homodimer.</text>
</comment>
<keyword evidence="14" id="KW-1185">Reference proteome</keyword>
<reference evidence="13 14" key="1">
    <citation type="submission" date="2017-03" db="EMBL/GenBank/DDBJ databases">
        <authorList>
            <person name="Afonso C.L."/>
            <person name="Miller P.J."/>
            <person name="Scott M.A."/>
            <person name="Spackman E."/>
            <person name="Goraichik I."/>
            <person name="Dimitrov K.M."/>
            <person name="Suarez D.L."/>
            <person name="Swayne D.E."/>
        </authorList>
    </citation>
    <scope>NUCLEOTIDE SEQUENCE [LARGE SCALE GENOMIC DNA]</scope>
    <source>
        <strain evidence="13">SB41UT1</strain>
    </source>
</reference>
<evidence type="ECO:0000313" key="13">
    <source>
        <dbReference type="EMBL" id="SMA48600.1"/>
    </source>
</evidence>
<dbReference type="InterPro" id="IPR050273">
    <property type="entry name" value="GppA/Ppx_hydrolase"/>
</dbReference>
<dbReference type="InterPro" id="IPR022371">
    <property type="entry name" value="Exopolyphosphatase"/>
</dbReference>
<dbReference type="InterPro" id="IPR003695">
    <property type="entry name" value="Ppx_GppA_N"/>
</dbReference>
<evidence type="ECO:0000256" key="8">
    <source>
        <dbReference type="ARBA" id="ARBA00022801"/>
    </source>
</evidence>
<evidence type="ECO:0000313" key="14">
    <source>
        <dbReference type="Proteomes" id="UP000196573"/>
    </source>
</evidence>
<dbReference type="GO" id="GO:0004309">
    <property type="term" value="F:exopolyphosphatase activity"/>
    <property type="evidence" value="ECO:0007669"/>
    <property type="project" value="UniProtKB-EC"/>
</dbReference>
<dbReference type="EC" id="3.6.1.11" evidence="5"/>
<dbReference type="Gene3D" id="1.10.3210.10">
    <property type="entry name" value="Hypothetical protein af1432"/>
    <property type="match status" value="1"/>
</dbReference>
<evidence type="ECO:0000256" key="4">
    <source>
        <dbReference type="ARBA" id="ARBA00011738"/>
    </source>
</evidence>
<evidence type="ECO:0000256" key="1">
    <source>
        <dbReference type="ARBA" id="ARBA00001946"/>
    </source>
</evidence>
<comment type="catalytic activity">
    <reaction evidence="10">
        <text>[phosphate](n) + H2O = [phosphate](n-1) + phosphate + H(+)</text>
        <dbReference type="Rhea" id="RHEA:21528"/>
        <dbReference type="Rhea" id="RHEA-COMP:9859"/>
        <dbReference type="Rhea" id="RHEA-COMP:14279"/>
        <dbReference type="ChEBI" id="CHEBI:15377"/>
        <dbReference type="ChEBI" id="CHEBI:15378"/>
        <dbReference type="ChEBI" id="CHEBI:16838"/>
        <dbReference type="ChEBI" id="CHEBI:43474"/>
        <dbReference type="EC" id="3.6.1.11"/>
    </reaction>
</comment>
<dbReference type="InterPro" id="IPR030673">
    <property type="entry name" value="PyroPPase_GppA_Ppx"/>
</dbReference>
<feature type="domain" description="Ppx/GppA phosphatase N-terminal" evidence="11">
    <location>
        <begin position="28"/>
        <end position="308"/>
    </location>
</feature>
<dbReference type="Pfam" id="PF02541">
    <property type="entry name" value="Ppx-GppA"/>
    <property type="match status" value="1"/>
</dbReference>
<dbReference type="SUPFAM" id="SSF53067">
    <property type="entry name" value="Actin-like ATPase domain"/>
    <property type="match status" value="2"/>
</dbReference>
<evidence type="ECO:0000256" key="10">
    <source>
        <dbReference type="ARBA" id="ARBA00047607"/>
    </source>
</evidence>
<name>A0A1X7AL41_9GAMM</name>
<dbReference type="Gene3D" id="3.30.420.150">
    <property type="entry name" value="Exopolyphosphatase. Domain 2"/>
    <property type="match status" value="1"/>
</dbReference>
<dbReference type="PIRSF" id="PIRSF001267">
    <property type="entry name" value="Pyrophosphatase_GppA_Ppx"/>
    <property type="match status" value="1"/>
</dbReference>
<keyword evidence="8 13" id="KW-0378">Hydrolase</keyword>
<dbReference type="GO" id="GO:0006798">
    <property type="term" value="P:polyphosphate catabolic process"/>
    <property type="evidence" value="ECO:0007669"/>
    <property type="project" value="TreeGrafter"/>
</dbReference>
<protein>
    <recommendedName>
        <fullName evidence="6">Exopolyphosphatase</fullName>
        <ecNumber evidence="5">3.6.1.11</ecNumber>
    </recommendedName>
</protein>
<organism evidence="13 14">
    <name type="scientific">Parendozoicomonas haliclonae</name>
    <dbReference type="NCBI Taxonomy" id="1960125"/>
    <lineage>
        <taxon>Bacteria</taxon>
        <taxon>Pseudomonadati</taxon>
        <taxon>Pseudomonadota</taxon>
        <taxon>Gammaproteobacteria</taxon>
        <taxon>Oceanospirillales</taxon>
        <taxon>Endozoicomonadaceae</taxon>
        <taxon>Parendozoicomonas</taxon>
    </lineage>
</organism>
<dbReference type="GO" id="GO:0005886">
    <property type="term" value="C:plasma membrane"/>
    <property type="evidence" value="ECO:0007669"/>
    <property type="project" value="UniProtKB-SubCell"/>
</dbReference>
<evidence type="ECO:0000256" key="9">
    <source>
        <dbReference type="ARBA" id="ARBA00023136"/>
    </source>
</evidence>
<dbReference type="NCBIfam" id="TIGR03706">
    <property type="entry name" value="exo_poly_only"/>
    <property type="match status" value="1"/>
</dbReference>
<dbReference type="Proteomes" id="UP000196573">
    <property type="component" value="Unassembled WGS sequence"/>
</dbReference>
<accession>A0A1X7AL41</accession>
<comment type="similarity">
    <text evidence="3">Belongs to the GppA/Ppx family.</text>
</comment>
<comment type="cofactor">
    <cofactor evidence="1">
        <name>Mg(2+)</name>
        <dbReference type="ChEBI" id="CHEBI:18420"/>
    </cofactor>
</comment>
<evidence type="ECO:0000256" key="6">
    <source>
        <dbReference type="ARBA" id="ARBA00020416"/>
    </source>
</evidence>
<keyword evidence="7" id="KW-1003">Cell membrane</keyword>
<evidence type="ECO:0000256" key="3">
    <source>
        <dbReference type="ARBA" id="ARBA00007125"/>
    </source>
</evidence>
<evidence type="ECO:0000256" key="5">
    <source>
        <dbReference type="ARBA" id="ARBA00012451"/>
    </source>
</evidence>
<dbReference type="OrthoDB" id="9793035at2"/>
<proteinExistence type="inferred from homology"/>
<dbReference type="InterPro" id="IPR043129">
    <property type="entry name" value="ATPase_NBD"/>
</dbReference>
<dbReference type="FunFam" id="3.30.420.40:FF:000023">
    <property type="entry name" value="Guanosine-5'-triphosphate,3'-diphosphate pyrophosphatase"/>
    <property type="match status" value="1"/>
</dbReference>
<dbReference type="InterPro" id="IPR048950">
    <property type="entry name" value="Ppx_GppA_C"/>
</dbReference>
<dbReference type="PANTHER" id="PTHR30005:SF14">
    <property type="entry name" value="EXOPOLYPHOSPHATASE"/>
    <property type="match status" value="1"/>
</dbReference>
<evidence type="ECO:0000259" key="11">
    <source>
        <dbReference type="Pfam" id="PF02541"/>
    </source>
</evidence>
<evidence type="ECO:0000256" key="2">
    <source>
        <dbReference type="ARBA" id="ARBA00004202"/>
    </source>
</evidence>
<dbReference type="FunFam" id="3.30.420.150:FF:000001">
    <property type="entry name" value="Guanosine-5'-triphosphate,3'-diphosphate pyrophosphatase"/>
    <property type="match status" value="1"/>
</dbReference>
<evidence type="ECO:0000259" key="12">
    <source>
        <dbReference type="Pfam" id="PF21447"/>
    </source>
</evidence>
<gene>
    <name evidence="13" type="primary">ppx</name>
    <name evidence="13" type="ORF">EHSB41UT_02803</name>
</gene>
<dbReference type="SUPFAM" id="SSF109604">
    <property type="entry name" value="HD-domain/PDEase-like"/>
    <property type="match status" value="1"/>
</dbReference>
<sequence>MSLTHSERVDDSPLIAAIDLGSNSFHLIVARLDHGELRPVERIGEKVQLAAGLDQDDNLTEEAMERGLSCLRKLAQYCADMPANRIKVVGTNALRKARNSQEFVRRAEKVLGHPVDIIAGREEARLIYLGVAHTQSDDSGKQLVVDIGGGSTEFIIGERFEPLLLESLHMGCVTWSQKYFKDGLVTAKQFDEAYYGARLELLHIEQAFRNLGWNHVTGSSGSIKSISSILAQRGEDAITREGLLSLKEELLRFKKISRINFPGLKPERINIFPGGLAILCALFDSLKIEKMGFSDGALREGLLYDMAGRKNHEDVRQRTLLAMQKRYHVNTKFSDRVLKNLNILLETAQPEWFLSDDDCDLVRSAAMVQDVGMDISHTQSHRHGAYILRNADLLGFTKRQQQNLSMLVRGHRRSLPLQSLFQLPREECQKLLKLMILLRLATLLSRSKRDKTLSFVFELDGPYITFTFPEGWLEANPLTAADFDQESSYIVRAGYRLKFV</sequence>
<dbReference type="Gene3D" id="3.30.420.40">
    <property type="match status" value="1"/>
</dbReference>
<feature type="domain" description="Ppx/GppA phosphatase C-terminal" evidence="12">
    <location>
        <begin position="315"/>
        <end position="487"/>
    </location>
</feature>
<evidence type="ECO:0000256" key="7">
    <source>
        <dbReference type="ARBA" id="ARBA00022475"/>
    </source>
</evidence>